<keyword evidence="5 7" id="KW-0819">tRNA processing</keyword>
<dbReference type="InterPro" id="IPR029028">
    <property type="entry name" value="Alpha/beta_knot_MTases"/>
</dbReference>
<evidence type="ECO:0000256" key="1">
    <source>
        <dbReference type="ARBA" id="ARBA00022555"/>
    </source>
</evidence>
<comment type="similarity">
    <text evidence="7">Belongs to the class IV-like SAM-binding methyltransferase superfamily. RNA methyltransferase TrmH family.</text>
</comment>
<organism evidence="10 11">
    <name type="scientific">Neptunomonas japonica JAMM 1380</name>
    <dbReference type="NCBI Taxonomy" id="1441457"/>
    <lineage>
        <taxon>Bacteria</taxon>
        <taxon>Pseudomonadati</taxon>
        <taxon>Pseudomonadota</taxon>
        <taxon>Gammaproteobacteria</taxon>
        <taxon>Oceanospirillales</taxon>
        <taxon>Oceanospirillaceae</taxon>
        <taxon>Neptunomonas</taxon>
    </lineage>
</organism>
<dbReference type="SUPFAM" id="SSF75217">
    <property type="entry name" value="alpha/beta knot"/>
    <property type="match status" value="1"/>
</dbReference>
<evidence type="ECO:0000313" key="10">
    <source>
        <dbReference type="EMBL" id="BBB28573.1"/>
    </source>
</evidence>
<reference evidence="10 11" key="1">
    <citation type="journal article" date="2008" name="Int. J. Syst. Evol. Microbiol.">
        <title>Neptunomonas japonica sp. nov., an Osedax japonicus symbiont-like bacterium isolated from sediment adjacent to sperm whale carcasses off Kagoshima, Japan.</title>
        <authorList>
            <person name="Miyazaki M."/>
            <person name="Nogi Y."/>
            <person name="Fujiwara Y."/>
            <person name="Kawato M."/>
            <person name="Kubokawa K."/>
            <person name="Horikoshi K."/>
        </authorList>
    </citation>
    <scope>NUCLEOTIDE SEQUENCE [LARGE SCALE GENOMIC DNA]</scope>
    <source>
        <strain evidence="10 11">JAMM 1380</strain>
    </source>
</reference>
<keyword evidence="3 7" id="KW-0808">Transferase</keyword>
<keyword evidence="1 7" id="KW-0820">tRNA-binding</keyword>
<evidence type="ECO:0000256" key="7">
    <source>
        <dbReference type="HAMAP-Rule" id="MF_02060"/>
    </source>
</evidence>
<comment type="function">
    <text evidence="7">Catalyzes the 2'-O methylation of guanosine at position 18 in tRNA.</text>
</comment>
<dbReference type="EC" id="2.1.1.34" evidence="7"/>
<dbReference type="PANTHER" id="PTHR43453">
    <property type="entry name" value="RRNA METHYLASE-LIKE"/>
    <property type="match status" value="1"/>
</dbReference>
<dbReference type="Proteomes" id="UP000595332">
    <property type="component" value="Chromosome"/>
</dbReference>
<evidence type="ECO:0000259" key="9">
    <source>
        <dbReference type="Pfam" id="PF12105"/>
    </source>
</evidence>
<dbReference type="Pfam" id="PF00588">
    <property type="entry name" value="SpoU_methylase"/>
    <property type="match status" value="1"/>
</dbReference>
<dbReference type="GO" id="GO:0002938">
    <property type="term" value="P:tRNA guanine ribose methylation"/>
    <property type="evidence" value="ECO:0007669"/>
    <property type="project" value="UniProtKB-UniRule"/>
</dbReference>
<dbReference type="KEGG" id="njp:NEJAP_0616"/>
<gene>
    <name evidence="7 10" type="primary">trmH</name>
    <name evidence="10" type="ORF">NEJAP_0616</name>
</gene>
<dbReference type="NCBIfam" id="NF008295">
    <property type="entry name" value="PRK11081.1"/>
    <property type="match status" value="1"/>
</dbReference>
<feature type="binding site" evidence="7">
    <location>
        <position position="138"/>
    </location>
    <ligand>
        <name>S-adenosyl-L-methionine</name>
        <dbReference type="ChEBI" id="CHEBI:59789"/>
    </ligand>
</feature>
<evidence type="ECO:0000256" key="3">
    <source>
        <dbReference type="ARBA" id="ARBA00022679"/>
    </source>
</evidence>
<proteinExistence type="inferred from homology"/>
<dbReference type="HAMAP" id="MF_02060">
    <property type="entry name" value="tRNA_methyltr_TrmH"/>
    <property type="match status" value="1"/>
</dbReference>
<dbReference type="CDD" id="cd18092">
    <property type="entry name" value="SpoU-like_TrmH"/>
    <property type="match status" value="1"/>
</dbReference>
<dbReference type="InterPro" id="IPR001537">
    <property type="entry name" value="SpoU_MeTrfase"/>
</dbReference>
<dbReference type="Pfam" id="PF12105">
    <property type="entry name" value="SpoU_methylas_C"/>
    <property type="match status" value="1"/>
</dbReference>
<feature type="domain" description="tRNA/rRNA methyltransferase SpoU type" evidence="8">
    <location>
        <begin position="20"/>
        <end position="157"/>
    </location>
</feature>
<keyword evidence="11" id="KW-1185">Reference proteome</keyword>
<keyword evidence="4 7" id="KW-0949">S-adenosyl-L-methionine</keyword>
<dbReference type="EMBL" id="AP014546">
    <property type="protein sequence ID" value="BBB28573.1"/>
    <property type="molecule type" value="Genomic_DNA"/>
</dbReference>
<dbReference type="Gene3D" id="3.40.1280.10">
    <property type="match status" value="1"/>
</dbReference>
<dbReference type="InterPro" id="IPR022724">
    <property type="entry name" value="rRNA_MeTrfase_SpoU_C"/>
</dbReference>
<dbReference type="InterPro" id="IPR029026">
    <property type="entry name" value="tRNA_m1G_MTases_N"/>
</dbReference>
<protein>
    <recommendedName>
        <fullName evidence="7">tRNA (guanosine(18)-2'-O)-methyltransferase</fullName>
        <ecNumber evidence="7">2.1.1.34</ecNumber>
    </recommendedName>
    <alternativeName>
        <fullName evidence="7">tRNA [Gm18] methyltransferase</fullName>
    </alternativeName>
</protein>
<evidence type="ECO:0000313" key="11">
    <source>
        <dbReference type="Proteomes" id="UP000595332"/>
    </source>
</evidence>
<evidence type="ECO:0000256" key="2">
    <source>
        <dbReference type="ARBA" id="ARBA00022603"/>
    </source>
</evidence>
<sequence>MTPQRKQKLISTLERRQPDLQLITDQVHKSRNLAALIRTCDAVGVPYVHSVAPKTGYGYSGTAKGSDRWVKTIHHETCEEAIQQARSKGMKVYAAHFSERAVDYRDVDYAIPCAILMGSEKEGVSQEAADMADQHILIPMMGMVGSLNVSTAAGIIMVEAQNQRLKAGLYNESRLDPQEFKDTIFEWSCPDIADFCRKKGLEYPPLDDDLVMADSAAWYQAYRDGTATKREW</sequence>
<evidence type="ECO:0000259" key="8">
    <source>
        <dbReference type="Pfam" id="PF00588"/>
    </source>
</evidence>
<dbReference type="GO" id="GO:0141100">
    <property type="term" value="F:tRNA (guanine(18)-2'-O)-methyltransferase activity"/>
    <property type="evidence" value="ECO:0007669"/>
    <property type="project" value="UniProtKB-UniRule"/>
</dbReference>
<dbReference type="AlphaFoldDB" id="A0A7R6PSA5"/>
<evidence type="ECO:0000256" key="4">
    <source>
        <dbReference type="ARBA" id="ARBA00022691"/>
    </source>
</evidence>
<keyword evidence="2 7" id="KW-0489">Methyltransferase</keyword>
<dbReference type="PANTHER" id="PTHR43453:SF1">
    <property type="entry name" value="TRNA_RRNA METHYLTRANSFERASE SPOU TYPE DOMAIN-CONTAINING PROTEIN"/>
    <property type="match status" value="1"/>
</dbReference>
<comment type="caution">
    <text evidence="7">Lacks conserved residue(s) required for the propagation of feature annotation.</text>
</comment>
<dbReference type="InterPro" id="IPR033671">
    <property type="entry name" value="TrmH"/>
</dbReference>
<feature type="domain" description="RNA methyltransferase SpoU/TrmH type C-terminal" evidence="9">
    <location>
        <begin position="163"/>
        <end position="209"/>
    </location>
</feature>
<evidence type="ECO:0000256" key="5">
    <source>
        <dbReference type="ARBA" id="ARBA00022694"/>
    </source>
</evidence>
<evidence type="ECO:0000256" key="6">
    <source>
        <dbReference type="ARBA" id="ARBA00022884"/>
    </source>
</evidence>
<feature type="binding site" evidence="7">
    <location>
        <position position="147"/>
    </location>
    <ligand>
        <name>S-adenosyl-L-methionine</name>
        <dbReference type="ChEBI" id="CHEBI:59789"/>
    </ligand>
</feature>
<keyword evidence="6 7" id="KW-0694">RNA-binding</keyword>
<comment type="catalytic activity">
    <reaction evidence="7">
        <text>guanosine(18) in tRNA + S-adenosyl-L-methionine = 2'-O-methylguanosine(18) in tRNA + S-adenosyl-L-homocysteine + H(+)</text>
        <dbReference type="Rhea" id="RHEA:20077"/>
        <dbReference type="Rhea" id="RHEA-COMP:10190"/>
        <dbReference type="Rhea" id="RHEA-COMP:10192"/>
        <dbReference type="ChEBI" id="CHEBI:15378"/>
        <dbReference type="ChEBI" id="CHEBI:57856"/>
        <dbReference type="ChEBI" id="CHEBI:59789"/>
        <dbReference type="ChEBI" id="CHEBI:74269"/>
        <dbReference type="ChEBI" id="CHEBI:74445"/>
        <dbReference type="EC" id="2.1.1.34"/>
    </reaction>
</comment>
<dbReference type="GO" id="GO:0000049">
    <property type="term" value="F:tRNA binding"/>
    <property type="evidence" value="ECO:0007669"/>
    <property type="project" value="UniProtKB-UniRule"/>
</dbReference>
<name>A0A7R6PSA5_9GAMM</name>
<accession>A0A7R6PSA5</accession>
<dbReference type="RefSeq" id="WP_201349253.1">
    <property type="nucleotide sequence ID" value="NZ_AP014546.1"/>
</dbReference>